<dbReference type="PROSITE" id="PS00061">
    <property type="entry name" value="ADH_SHORT"/>
    <property type="match status" value="1"/>
</dbReference>
<comment type="caution">
    <text evidence="5">The sequence shown here is derived from an EMBL/GenBank/DDBJ whole genome shotgun (WGS) entry which is preliminary data.</text>
</comment>
<dbReference type="PRINTS" id="PR00080">
    <property type="entry name" value="SDRFAMILY"/>
</dbReference>
<evidence type="ECO:0000256" key="2">
    <source>
        <dbReference type="ARBA" id="ARBA00022857"/>
    </source>
</evidence>
<proteinExistence type="inferred from homology"/>
<name>A0AAN6JHW5_9BASI</name>
<keyword evidence="2" id="KW-0521">NADP</keyword>
<keyword evidence="3 5" id="KW-0560">Oxidoreductase</keyword>
<dbReference type="CDD" id="cd05374">
    <property type="entry name" value="17beta-HSD-like_SDR_c"/>
    <property type="match status" value="1"/>
</dbReference>
<accession>A0AAN6JHW5</accession>
<dbReference type="GO" id="GO:0006654">
    <property type="term" value="P:phosphatidic acid biosynthetic process"/>
    <property type="evidence" value="ECO:0007669"/>
    <property type="project" value="TreeGrafter"/>
</dbReference>
<dbReference type="InterPro" id="IPR002347">
    <property type="entry name" value="SDR_fam"/>
</dbReference>
<dbReference type="Pfam" id="PF00106">
    <property type="entry name" value="adh_short"/>
    <property type="match status" value="1"/>
</dbReference>
<dbReference type="PANTHER" id="PTHR44169">
    <property type="entry name" value="NADPH-DEPENDENT 1-ACYLDIHYDROXYACETONE PHOSPHATE REDUCTASE"/>
    <property type="match status" value="1"/>
</dbReference>
<evidence type="ECO:0000256" key="4">
    <source>
        <dbReference type="RuleBase" id="RU000363"/>
    </source>
</evidence>
<dbReference type="Gene3D" id="3.40.50.720">
    <property type="entry name" value="NAD(P)-binding Rossmann-like Domain"/>
    <property type="match status" value="1"/>
</dbReference>
<dbReference type="Proteomes" id="UP001176521">
    <property type="component" value="Unassembled WGS sequence"/>
</dbReference>
<dbReference type="GO" id="GO:0000140">
    <property type="term" value="F:acylglycerone-phosphate reductase (NADP+) activity"/>
    <property type="evidence" value="ECO:0007669"/>
    <property type="project" value="UniProtKB-EC"/>
</dbReference>
<evidence type="ECO:0000256" key="1">
    <source>
        <dbReference type="ARBA" id="ARBA00006484"/>
    </source>
</evidence>
<dbReference type="GO" id="GO:0004806">
    <property type="term" value="F:triacylglycerol lipase activity"/>
    <property type="evidence" value="ECO:0007669"/>
    <property type="project" value="TreeGrafter"/>
</dbReference>
<organism evidence="5 6">
    <name type="scientific">Tilletia horrida</name>
    <dbReference type="NCBI Taxonomy" id="155126"/>
    <lineage>
        <taxon>Eukaryota</taxon>
        <taxon>Fungi</taxon>
        <taxon>Dikarya</taxon>
        <taxon>Basidiomycota</taxon>
        <taxon>Ustilaginomycotina</taxon>
        <taxon>Exobasidiomycetes</taxon>
        <taxon>Tilletiales</taxon>
        <taxon>Tilletiaceae</taxon>
        <taxon>Tilletia</taxon>
    </lineage>
</organism>
<comment type="similarity">
    <text evidence="1 4">Belongs to the short-chain dehydrogenases/reductases (SDR) family.</text>
</comment>
<dbReference type="GO" id="GO:0019433">
    <property type="term" value="P:triglyceride catabolic process"/>
    <property type="evidence" value="ECO:0007669"/>
    <property type="project" value="TreeGrafter"/>
</dbReference>
<evidence type="ECO:0000256" key="3">
    <source>
        <dbReference type="ARBA" id="ARBA00023002"/>
    </source>
</evidence>
<dbReference type="InterPro" id="IPR036291">
    <property type="entry name" value="NAD(P)-bd_dom_sf"/>
</dbReference>
<reference evidence="5" key="1">
    <citation type="journal article" date="2023" name="PhytoFront">
        <title>Draft Genome Resources of Seven Strains of Tilletia horrida, Causal Agent of Kernel Smut of Rice.</title>
        <authorList>
            <person name="Khanal S."/>
            <person name="Antony Babu S."/>
            <person name="Zhou X.G."/>
        </authorList>
    </citation>
    <scope>NUCLEOTIDE SEQUENCE</scope>
    <source>
        <strain evidence="5">TX3</strain>
    </source>
</reference>
<dbReference type="GO" id="GO:0005811">
    <property type="term" value="C:lipid droplet"/>
    <property type="evidence" value="ECO:0007669"/>
    <property type="project" value="TreeGrafter"/>
</dbReference>
<dbReference type="EC" id="1.1.1.101" evidence="5"/>
<gene>
    <name evidence="5" type="primary">AYR1</name>
    <name evidence="5" type="ORF">OC842_006614</name>
</gene>
<protein>
    <submittedName>
        <fullName evidence="5">NADPH-dependent 1-acyl dihydroxyacetone phosphate reductase</fullName>
        <ecNumber evidence="5">1.1.1.101</ecNumber>
    </submittedName>
</protein>
<dbReference type="PANTHER" id="PTHR44169:SF6">
    <property type="entry name" value="NADPH-DEPENDENT 1-ACYLDIHYDROXYACETONE PHOSPHATE REDUCTASE"/>
    <property type="match status" value="1"/>
</dbReference>
<evidence type="ECO:0000313" key="6">
    <source>
        <dbReference type="Proteomes" id="UP001176521"/>
    </source>
</evidence>
<dbReference type="InterPro" id="IPR020904">
    <property type="entry name" value="Sc_DH/Rdtase_CS"/>
</dbReference>
<sequence>MAIVDNRKVVLITGTSSGIGRSLVDELSKNSKQYRIFATARSIAKLAFYPPHVERVSLDVNDDASVTSAIESVIAQAGRIDILVNNAGASNTIGAAIEVPLSNYKACFETNFFGLIRVTQAVAPHMIRQGSGTIVNIGSVVGISATPWAAGYSASKAAVHWWSDALRIELAPFNVRVVVVAPGAIKSGFGEAAESSATVPSPSSPYYPAAAVIKARATFSQQSDATPSAVFAKLVLSKVLVRHPRAYVVAGAKSLAAWLSWYLPAWLTDRLKARVFSLGILVRAQRSKKLER</sequence>
<dbReference type="SUPFAM" id="SSF51735">
    <property type="entry name" value="NAD(P)-binding Rossmann-fold domains"/>
    <property type="match status" value="1"/>
</dbReference>
<evidence type="ECO:0000313" key="5">
    <source>
        <dbReference type="EMBL" id="KAK0521956.1"/>
    </source>
</evidence>
<keyword evidence="6" id="KW-1185">Reference proteome</keyword>
<dbReference type="GO" id="GO:0005783">
    <property type="term" value="C:endoplasmic reticulum"/>
    <property type="evidence" value="ECO:0007669"/>
    <property type="project" value="TreeGrafter"/>
</dbReference>
<dbReference type="AlphaFoldDB" id="A0AAN6JHW5"/>
<dbReference type="PRINTS" id="PR00081">
    <property type="entry name" value="GDHRDH"/>
</dbReference>
<dbReference type="EMBL" id="JAPDMQ010000625">
    <property type="protein sequence ID" value="KAK0521956.1"/>
    <property type="molecule type" value="Genomic_DNA"/>
</dbReference>